<dbReference type="Proteomes" id="UP000823771">
    <property type="component" value="Unassembled WGS sequence"/>
</dbReference>
<feature type="domain" description="PDZ" evidence="10">
    <location>
        <begin position="271"/>
        <end position="343"/>
    </location>
</feature>
<accession>A0A9D9NL51</accession>
<sequence length="475" mass="50484">MKKGIIMVLLSALVGGITAYAVVKTAEPEGNKVIVSNDGAAYRTVNLAQTDYPDFTYAAESAVDAVVYVKVTAVDVRRSAPSSIFDFFFGYEGTPEKRERVGSGSGVIIRPDGYIVTNNHVVEGASKIEVTLNNNKSYEATLIGTDPATDVALIKIEAQGLPVVPFGDSDNLRLGEWVLAIGSPYDLRSTITAGIVSAKGRSMPNYKEEFKIESFIQTDAAVNPGNSGGALVNKAGELVGVNTAIISQTGSYTGYSFAIPSNIVKKICSDLIDYGSVKRALLGVTMTPVTDEIAKDLKLSSVQGVYIKEVLKGSAADEAGIREGDVLVAIDSMKVVNASDVQAKVNNFYPGDKALMTVVRDGKEKTVEVTFKGTAAENGTVDEEGGVAFYGARLKEAPQEDLDRLGIKHGVEIVSVGPGKIMDAGVSDGFIILYVNDQPVSKPQDVLDIVKKQKRSVFIEGVTSYGKPSYFGFGI</sequence>
<dbReference type="PANTHER" id="PTHR22939">
    <property type="entry name" value="SERINE PROTEASE FAMILY S1C HTRA-RELATED"/>
    <property type="match status" value="1"/>
</dbReference>
<evidence type="ECO:0000259" key="10">
    <source>
        <dbReference type="PROSITE" id="PS50106"/>
    </source>
</evidence>
<keyword evidence="5" id="KW-0378">Hydrolase</keyword>
<feature type="active site" description="Charge relay system" evidence="7">
    <location>
        <position position="150"/>
    </location>
</feature>
<feature type="chain" id="PRO_5038758387" evidence="9">
    <location>
        <begin position="22"/>
        <end position="475"/>
    </location>
</feature>
<dbReference type="SUPFAM" id="SSF50494">
    <property type="entry name" value="Trypsin-like serine proteases"/>
    <property type="match status" value="1"/>
</dbReference>
<organism evidence="11 12">
    <name type="scientific">Candidatus Cryptobacteroides excrementipullorum</name>
    <dbReference type="NCBI Taxonomy" id="2840761"/>
    <lineage>
        <taxon>Bacteria</taxon>
        <taxon>Pseudomonadati</taxon>
        <taxon>Bacteroidota</taxon>
        <taxon>Bacteroidia</taxon>
        <taxon>Bacteroidales</taxon>
        <taxon>Candidatus Cryptobacteroides</taxon>
    </lineage>
</organism>
<feature type="binding site" evidence="8">
    <location>
        <begin position="225"/>
        <end position="227"/>
    </location>
    <ligand>
        <name>substrate</name>
    </ligand>
</feature>
<dbReference type="PANTHER" id="PTHR22939:SF129">
    <property type="entry name" value="SERINE PROTEASE HTRA2, MITOCHONDRIAL"/>
    <property type="match status" value="1"/>
</dbReference>
<dbReference type="GO" id="GO:0004252">
    <property type="term" value="F:serine-type endopeptidase activity"/>
    <property type="evidence" value="ECO:0007669"/>
    <property type="project" value="InterPro"/>
</dbReference>
<keyword evidence="6" id="KW-0720">Serine protease</keyword>
<dbReference type="Pfam" id="PF13180">
    <property type="entry name" value="PDZ_2"/>
    <property type="match status" value="1"/>
</dbReference>
<dbReference type="Gene3D" id="2.40.10.120">
    <property type="match status" value="1"/>
</dbReference>
<evidence type="ECO:0000256" key="4">
    <source>
        <dbReference type="ARBA" id="ARBA00022737"/>
    </source>
</evidence>
<dbReference type="EMBL" id="JADILZ010000014">
    <property type="protein sequence ID" value="MBO8477511.1"/>
    <property type="molecule type" value="Genomic_DNA"/>
</dbReference>
<proteinExistence type="inferred from homology"/>
<evidence type="ECO:0000256" key="1">
    <source>
        <dbReference type="ARBA" id="ARBA00010541"/>
    </source>
</evidence>
<name>A0A9D9NL51_9BACT</name>
<evidence type="ECO:0000256" key="3">
    <source>
        <dbReference type="ARBA" id="ARBA00022729"/>
    </source>
</evidence>
<dbReference type="Gene3D" id="2.30.42.10">
    <property type="match status" value="2"/>
</dbReference>
<feature type="signal peptide" evidence="9">
    <location>
        <begin position="1"/>
        <end position="21"/>
    </location>
</feature>
<evidence type="ECO:0000256" key="2">
    <source>
        <dbReference type="ARBA" id="ARBA00022670"/>
    </source>
</evidence>
<feature type="binding site" evidence="8">
    <location>
        <position position="120"/>
    </location>
    <ligand>
        <name>substrate</name>
    </ligand>
</feature>
<keyword evidence="2" id="KW-0645">Protease</keyword>
<dbReference type="Pfam" id="PF13365">
    <property type="entry name" value="Trypsin_2"/>
    <property type="match status" value="1"/>
</dbReference>
<dbReference type="AlphaFoldDB" id="A0A9D9NL51"/>
<dbReference type="SMART" id="SM00228">
    <property type="entry name" value="PDZ"/>
    <property type="match status" value="2"/>
</dbReference>
<dbReference type="InterPro" id="IPR011782">
    <property type="entry name" value="Pept_S1C_Do"/>
</dbReference>
<dbReference type="InterPro" id="IPR001940">
    <property type="entry name" value="Peptidase_S1C"/>
</dbReference>
<dbReference type="GO" id="GO:0006508">
    <property type="term" value="P:proteolysis"/>
    <property type="evidence" value="ECO:0007669"/>
    <property type="project" value="UniProtKB-KW"/>
</dbReference>
<dbReference type="InterPro" id="IPR001478">
    <property type="entry name" value="PDZ"/>
</dbReference>
<keyword evidence="3 9" id="KW-0732">Signal</keyword>
<dbReference type="InterPro" id="IPR009003">
    <property type="entry name" value="Peptidase_S1_PA"/>
</dbReference>
<dbReference type="NCBIfam" id="TIGR02037">
    <property type="entry name" value="degP_htrA_DO"/>
    <property type="match status" value="1"/>
</dbReference>
<dbReference type="PRINTS" id="PR00834">
    <property type="entry name" value="PROTEASES2C"/>
</dbReference>
<feature type="active site" description="Charge relay system" evidence="7">
    <location>
        <position position="227"/>
    </location>
</feature>
<protein>
    <submittedName>
        <fullName evidence="11">Do family serine endopeptidase</fullName>
    </submittedName>
</protein>
<comment type="similarity">
    <text evidence="1">Belongs to the peptidase S1C family.</text>
</comment>
<reference evidence="11" key="2">
    <citation type="journal article" date="2021" name="PeerJ">
        <title>Extensive microbial diversity within the chicken gut microbiome revealed by metagenomics and culture.</title>
        <authorList>
            <person name="Gilroy R."/>
            <person name="Ravi A."/>
            <person name="Getino M."/>
            <person name="Pursley I."/>
            <person name="Horton D.L."/>
            <person name="Alikhan N.F."/>
            <person name="Baker D."/>
            <person name="Gharbi K."/>
            <person name="Hall N."/>
            <person name="Watson M."/>
            <person name="Adriaenssens E.M."/>
            <person name="Foster-Nyarko E."/>
            <person name="Jarju S."/>
            <person name="Secka A."/>
            <person name="Antonio M."/>
            <person name="Oren A."/>
            <person name="Chaudhuri R.R."/>
            <person name="La Ragione R."/>
            <person name="Hildebrand F."/>
            <person name="Pallen M.J."/>
        </authorList>
    </citation>
    <scope>NUCLEOTIDE SEQUENCE</scope>
    <source>
        <strain evidence="11">2478</strain>
    </source>
</reference>
<evidence type="ECO:0000256" key="6">
    <source>
        <dbReference type="ARBA" id="ARBA00022825"/>
    </source>
</evidence>
<feature type="active site" description="Charge relay system" evidence="7">
    <location>
        <position position="120"/>
    </location>
</feature>
<evidence type="ECO:0000313" key="11">
    <source>
        <dbReference type="EMBL" id="MBO8477511.1"/>
    </source>
</evidence>
<evidence type="ECO:0000256" key="8">
    <source>
        <dbReference type="PIRSR" id="PIRSR611782-2"/>
    </source>
</evidence>
<evidence type="ECO:0000313" key="12">
    <source>
        <dbReference type="Proteomes" id="UP000823771"/>
    </source>
</evidence>
<reference evidence="11" key="1">
    <citation type="submission" date="2020-10" db="EMBL/GenBank/DDBJ databases">
        <authorList>
            <person name="Gilroy R."/>
        </authorList>
    </citation>
    <scope>NUCLEOTIDE SEQUENCE</scope>
    <source>
        <strain evidence="11">2478</strain>
    </source>
</reference>
<dbReference type="InterPro" id="IPR036034">
    <property type="entry name" value="PDZ_sf"/>
</dbReference>
<keyword evidence="4" id="KW-0677">Repeat</keyword>
<evidence type="ECO:0000256" key="9">
    <source>
        <dbReference type="SAM" id="SignalP"/>
    </source>
</evidence>
<evidence type="ECO:0000256" key="7">
    <source>
        <dbReference type="PIRSR" id="PIRSR611782-1"/>
    </source>
</evidence>
<feature type="binding site" evidence="8">
    <location>
        <position position="150"/>
    </location>
    <ligand>
        <name>substrate</name>
    </ligand>
</feature>
<comment type="caution">
    <text evidence="11">The sequence shown here is derived from an EMBL/GenBank/DDBJ whole genome shotgun (WGS) entry which is preliminary data.</text>
</comment>
<dbReference type="PROSITE" id="PS50106">
    <property type="entry name" value="PDZ"/>
    <property type="match status" value="1"/>
</dbReference>
<dbReference type="SUPFAM" id="SSF50156">
    <property type="entry name" value="PDZ domain-like"/>
    <property type="match status" value="1"/>
</dbReference>
<evidence type="ECO:0000256" key="5">
    <source>
        <dbReference type="ARBA" id="ARBA00022801"/>
    </source>
</evidence>
<gene>
    <name evidence="11" type="ORF">IAB80_01225</name>
</gene>